<evidence type="ECO:0000313" key="1">
    <source>
        <dbReference type="EMBL" id="KAF1926923.1"/>
    </source>
</evidence>
<reference evidence="1" key="1">
    <citation type="journal article" date="2020" name="Stud. Mycol.">
        <title>101 Dothideomycetes genomes: a test case for predicting lifestyles and emergence of pathogens.</title>
        <authorList>
            <person name="Haridas S."/>
            <person name="Albert R."/>
            <person name="Binder M."/>
            <person name="Bloem J."/>
            <person name="Labutti K."/>
            <person name="Salamov A."/>
            <person name="Andreopoulos B."/>
            <person name="Baker S."/>
            <person name="Barry K."/>
            <person name="Bills G."/>
            <person name="Bluhm B."/>
            <person name="Cannon C."/>
            <person name="Castanera R."/>
            <person name="Culley D."/>
            <person name="Daum C."/>
            <person name="Ezra D."/>
            <person name="Gonzalez J."/>
            <person name="Henrissat B."/>
            <person name="Kuo A."/>
            <person name="Liang C."/>
            <person name="Lipzen A."/>
            <person name="Lutzoni F."/>
            <person name="Magnuson J."/>
            <person name="Mondo S."/>
            <person name="Nolan M."/>
            <person name="Ohm R."/>
            <person name="Pangilinan J."/>
            <person name="Park H.-J."/>
            <person name="Ramirez L."/>
            <person name="Alfaro M."/>
            <person name="Sun H."/>
            <person name="Tritt A."/>
            <person name="Yoshinaga Y."/>
            <person name="Zwiers L.-H."/>
            <person name="Turgeon B."/>
            <person name="Goodwin S."/>
            <person name="Spatafora J."/>
            <person name="Crous P."/>
            <person name="Grigoriev I."/>
        </authorList>
    </citation>
    <scope>NUCLEOTIDE SEQUENCE</scope>
    <source>
        <strain evidence="1">CBS 183.55</strain>
    </source>
</reference>
<dbReference type="AlphaFoldDB" id="A0A6A5RHE1"/>
<organism evidence="1 2">
    <name type="scientific">Didymella exigua CBS 183.55</name>
    <dbReference type="NCBI Taxonomy" id="1150837"/>
    <lineage>
        <taxon>Eukaryota</taxon>
        <taxon>Fungi</taxon>
        <taxon>Dikarya</taxon>
        <taxon>Ascomycota</taxon>
        <taxon>Pezizomycotina</taxon>
        <taxon>Dothideomycetes</taxon>
        <taxon>Pleosporomycetidae</taxon>
        <taxon>Pleosporales</taxon>
        <taxon>Pleosporineae</taxon>
        <taxon>Didymellaceae</taxon>
        <taxon>Didymella</taxon>
    </lineage>
</organism>
<gene>
    <name evidence="1" type="ORF">M421DRAFT_66351</name>
</gene>
<protein>
    <submittedName>
        <fullName evidence="1">Uncharacterized protein</fullName>
    </submittedName>
</protein>
<keyword evidence="2" id="KW-1185">Reference proteome</keyword>
<accession>A0A6A5RHE1</accession>
<evidence type="ECO:0000313" key="2">
    <source>
        <dbReference type="Proteomes" id="UP000800082"/>
    </source>
</evidence>
<dbReference type="OrthoDB" id="3795517at2759"/>
<dbReference type="EMBL" id="ML978974">
    <property type="protein sequence ID" value="KAF1926923.1"/>
    <property type="molecule type" value="Genomic_DNA"/>
</dbReference>
<name>A0A6A5RHE1_9PLEO</name>
<dbReference type="RefSeq" id="XP_033447175.1">
    <property type="nucleotide sequence ID" value="XM_033596317.1"/>
</dbReference>
<dbReference type="GeneID" id="54353984"/>
<dbReference type="Proteomes" id="UP000800082">
    <property type="component" value="Unassembled WGS sequence"/>
</dbReference>
<proteinExistence type="predicted"/>
<sequence length="417" mass="47022">MSANNSHPDPRSTIGLAGYPSTGAFSHLPIRTTITGDAIVPHPNANKIFLRNLPGHCYTLPKVSLNFTLVEIVVLLPNWFKNKAIAMRFISNHLTANVHFAIFEEHRECNFKDDHEREKAKKTITDEYRKTMRSYPRNMGWTKAKHTAPLGWNPTLIAMDGFVPEDAHIEEYRRPPSIPLRDLMIGVKKLPEDTKAGDLTRCVQFALGRTEDFMFPDDLSQILEHIGRTQITLAHTDRPIVRAYVDHMRKESDAKRSPPDRSVGPSVEERIACEEARWEAREAAEQMQVQRTAAKAVQQHLQPPPQIMTTTPDGHAKYQPQSAAIDRSSGEMEALLYQYVHEGFQVPTTPASPPTPYHPRCLLRECVEGHVAFDGSPLARAARFAQQPDQISTEWYVENVALLVQLLDAAPHIEVGI</sequence>